<organism evidence="1 2">
    <name type="scientific">Colletotrichum siamense</name>
    <name type="common">Anthracnose fungus</name>
    <dbReference type="NCBI Taxonomy" id="690259"/>
    <lineage>
        <taxon>Eukaryota</taxon>
        <taxon>Fungi</taxon>
        <taxon>Dikarya</taxon>
        <taxon>Ascomycota</taxon>
        <taxon>Pezizomycotina</taxon>
        <taxon>Sordariomycetes</taxon>
        <taxon>Hypocreomycetidae</taxon>
        <taxon>Glomerellales</taxon>
        <taxon>Glomerellaceae</taxon>
        <taxon>Colletotrichum</taxon>
        <taxon>Colletotrichum gloeosporioides species complex</taxon>
    </lineage>
</organism>
<evidence type="ECO:0000313" key="2">
    <source>
        <dbReference type="Proteomes" id="UP000711996"/>
    </source>
</evidence>
<protein>
    <submittedName>
        <fullName evidence="1">Uncharacterized protein</fullName>
    </submittedName>
</protein>
<dbReference type="Proteomes" id="UP000711996">
    <property type="component" value="Unassembled WGS sequence"/>
</dbReference>
<name>A0A9P5F4S6_COLSI</name>
<gene>
    <name evidence="1" type="ORF">CGCSCA2_v001033</name>
</gene>
<evidence type="ECO:0000313" key="1">
    <source>
        <dbReference type="EMBL" id="KAF4866305.1"/>
    </source>
</evidence>
<reference evidence="1" key="1">
    <citation type="submission" date="2019-06" db="EMBL/GenBank/DDBJ databases">
        <authorList>
            <person name="Gan P."/>
            <person name="Shirasu K."/>
        </authorList>
    </citation>
    <scope>NUCLEOTIDE SEQUENCE [LARGE SCALE GENOMIC DNA]</scope>
    <source>
        <strain evidence="1">CAD2</strain>
    </source>
</reference>
<comment type="caution">
    <text evidence="1">The sequence shown here is derived from an EMBL/GenBank/DDBJ whole genome shotgun (WGS) entry which is preliminary data.</text>
</comment>
<keyword evidence="2" id="KW-1185">Reference proteome</keyword>
<sequence length="12" mass="1264">MAILHSLLPLGV</sequence>
<proteinExistence type="predicted"/>
<dbReference type="EMBL" id="QPMT01000002">
    <property type="protein sequence ID" value="KAF4866305.1"/>
    <property type="molecule type" value="Genomic_DNA"/>
</dbReference>
<accession>A0A9P5F4S6</accession>